<gene>
    <name evidence="1" type="ORF">FHG71_05810</name>
</gene>
<sequence length="149" mass="16281">MSMLFRGVSRIFGQSRQNDAATVDPHAGIEGAAAPVPVARRVLDDFHEARLVDRRAGVARPFDGPGDVDTEGPAAALESVLKAIEAMAAELGLEDAPKDIVVTTRREFQILRFRETDPETYVFARLDREGVALPEARLRVKDLELTLGT</sequence>
<reference evidence="1 2" key="1">
    <citation type="submission" date="2019-06" db="EMBL/GenBank/DDBJ databases">
        <authorList>
            <person name="Jiang L."/>
        </authorList>
    </citation>
    <scope>NUCLEOTIDE SEQUENCE [LARGE SCALE GENOMIC DNA]</scope>
    <source>
        <strain evidence="1 2">YIM 48858</strain>
    </source>
</reference>
<dbReference type="AlphaFoldDB" id="A0A5C4NIX2"/>
<organism evidence="1 2">
    <name type="scientific">Rubellimicrobium roseum</name>
    <dbReference type="NCBI Taxonomy" id="687525"/>
    <lineage>
        <taxon>Bacteria</taxon>
        <taxon>Pseudomonadati</taxon>
        <taxon>Pseudomonadota</taxon>
        <taxon>Alphaproteobacteria</taxon>
        <taxon>Rhodobacterales</taxon>
        <taxon>Roseobacteraceae</taxon>
        <taxon>Rubellimicrobium</taxon>
    </lineage>
</organism>
<evidence type="ECO:0000313" key="1">
    <source>
        <dbReference type="EMBL" id="TNC73358.1"/>
    </source>
</evidence>
<protein>
    <submittedName>
        <fullName evidence="1">Uncharacterized protein</fullName>
    </submittedName>
</protein>
<dbReference type="Proteomes" id="UP000305709">
    <property type="component" value="Unassembled WGS sequence"/>
</dbReference>
<evidence type="ECO:0000313" key="2">
    <source>
        <dbReference type="Proteomes" id="UP000305709"/>
    </source>
</evidence>
<keyword evidence="2" id="KW-1185">Reference proteome</keyword>
<name>A0A5C4NIX2_9RHOB</name>
<dbReference type="RefSeq" id="WP_139080681.1">
    <property type="nucleotide sequence ID" value="NZ_VDFV01000004.1"/>
</dbReference>
<dbReference type="EMBL" id="VDFV01000004">
    <property type="protein sequence ID" value="TNC73358.1"/>
    <property type="molecule type" value="Genomic_DNA"/>
</dbReference>
<accession>A0A5C4NIX2</accession>
<proteinExistence type="predicted"/>
<comment type="caution">
    <text evidence="1">The sequence shown here is derived from an EMBL/GenBank/DDBJ whole genome shotgun (WGS) entry which is preliminary data.</text>
</comment>